<keyword evidence="4" id="KW-0732">Signal</keyword>
<dbReference type="Pfam" id="PF12624">
    <property type="entry name" value="VPS13_N"/>
    <property type="match status" value="1"/>
</dbReference>
<organism evidence="6 7">
    <name type="scientific">Kipferlia bialata</name>
    <dbReference type="NCBI Taxonomy" id="797122"/>
    <lineage>
        <taxon>Eukaryota</taxon>
        <taxon>Metamonada</taxon>
        <taxon>Carpediemonas-like organisms</taxon>
        <taxon>Kipferlia</taxon>
    </lineage>
</organism>
<dbReference type="OrthoDB" id="1526486at2759"/>
<gene>
    <name evidence="6" type="ORF">KIPB_000554</name>
</gene>
<dbReference type="GO" id="GO:0006623">
    <property type="term" value="P:protein targeting to vacuole"/>
    <property type="evidence" value="ECO:0007669"/>
    <property type="project" value="TreeGrafter"/>
</dbReference>
<dbReference type="PANTHER" id="PTHR16166">
    <property type="entry name" value="VACUOLAR PROTEIN SORTING-ASSOCIATED PROTEIN VPS13"/>
    <property type="match status" value="1"/>
</dbReference>
<feature type="region of interest" description="Disordered" evidence="3">
    <location>
        <begin position="1623"/>
        <end position="1645"/>
    </location>
</feature>
<evidence type="ECO:0000313" key="7">
    <source>
        <dbReference type="Proteomes" id="UP000265618"/>
    </source>
</evidence>
<feature type="compositionally biased region" description="Basic and acidic residues" evidence="3">
    <location>
        <begin position="206"/>
        <end position="226"/>
    </location>
</feature>
<comment type="similarity">
    <text evidence="1">Belongs to the VPS13 family.</text>
</comment>
<evidence type="ECO:0000256" key="3">
    <source>
        <dbReference type="SAM" id="MobiDB-lite"/>
    </source>
</evidence>
<sequence>MRVPHIVLLALLLVGSALCTCSDLGPADVSDDLSVSIRSGHLELKNVLVNRSALVSLFPGLSVRYGVVDRLVVDIPWSKPSRGVRVQCHGVLVLLEPPGPDAGAYSAEVVEAALDRSLEAKAKELDDMHVRQVEEIRGKSDAGIFSRMVSSVTSKLTPLIVNNLKIELTDLHIRFEDTSDCASPLCVGTMVECLTMCNASQGWDPDGGHSPDHGDGDDSMAEREEREEREEPEDGSVEKGAVRKLLSLKNFCVYADPHFSAVSSCNDPSLQTLFLRRLLSDPTSCGLDMVVQPVSAEVHLSLSKVGGLSGITAALSLSALQVALSDHQLLALLQLYRRVTSVLPLSVHVERRCKVERDSHLAGDFRASYINMYYKRLAADLGVKSADLGTHGEALQLSLEKWLPVSHVVQLRQVAVSRLKEQGLLGLAGLSRKERKAALGSISVSMGVSATDIERLWVEPEEEPEESESGRTLCLDLALESVDVVVAEHGTGRSRTALDAVMRDGSVQLKGWQRASIHDVGGPYSVTPVASLHVSGLDVDMVLSSTHQLTGRASIDCVTLRDEDSDVVYQELVSTLNRGSAHMEGEGDLKSFLSLDFDINLKSTRDMGSVSLQSLPLLVIAPPAFVSRSQRLADRVMCQLDSILSDSLSPSPSPEVSGWDADPEAPETLLEQTGLDRQALSDFARDLFSSATQQVRTAHVDVSLSAPIVAVPSASHIGDPDIGVLVINLGRLTASDQVSCNTFLDSLAGGRDPSTLRPSCYDTYSVAFQDTEVCFCPSQAAFSLFVQAVPPGSPPVPSDAGCQSLLSGVSTELFVGRSLGGVDVPRVHLSAALDGLCLDVSHKSLLGSLGVVNGLSSAVKSKVELLAEGASRMSTSDLASASSSPSSSQTTSPEAVSEGEGEGPEDWTEYIASIFRADGLDDDLLGRFTFTVVDVSVQRLGIVFGEEGEREFAAAVTDITARAAVHATHTEGSISLGGVLVEDHESRPILSGGGEHTLLAVDYTVPTNVAALFGSQQLGETQCQDMSLTVAPLSVHLARESVNRLSSLYDDTMRILNVGESFTGYHQRLSISQSQDVLTLNDLQKHVNTSVFDTIRNLYTDGDDDNTESQMQHLQVPCTPRVRAKVCLSGASLHLSTADGPVASFELSDTQGTLTLCTDGSTHCDMGLGGLTAMDCREDVYRTDIVSCVESLDTYTPDMPESERPEGLHELLRVSLLMCPSSPYSSEVAVEVKQRLRVVYSARFFDRVLNFFSAQEDDAAGIRSMLQRSGEYVSNVQTQMVQALVSLADPELVDISLCGLVPEVIVPHKDEEADHVRVSGTTMSVVTRYKVAGSEANPYPVKTLQFALSDVVGETSTCVAAPGGQGEMEECQQFLDPFTVSMSVESPIACPASAQASVADTSVRLTLHQEGSEETEGATAADPGPVVLSATRLQYLFLTSFTDSNTNIGGDALTDKRKRTTAEVQESLQSLSRSFVSKMDNLVGTLPSSEGTSLFCQVCVPSLLLSLSFDGGRDEGAFECEVEGLAVTMAKGEGETQCSIEVAQRLSVMDNRTYVQIAPRFRRLLHLTRTEEAGTPPLSFKVLVNSRTGDLVIDVTTSLVGVTAVAPSLAGVAEFFSSSSKGAVTHRGTTHTSAVGSGDTECGTGTGHVDEGARLCFPIDREDEVVPDSDNHPLFHSLSRFLPLNRDTVEGEVMGEIRSVSVERPTLTGYSTLLGSTVPGASAIKATVHTCIQVMVPAQVFSAEGAIVLVDTAATLSLEVVKHQFQRGTAQDTRIDTELHKMDIHILNQGGQRSDMKVLNSSSLLVAYSQQSLEADPVALRLAFPQADALAIAETLSQTRFMDMSALVETAVSLRLSSSEIHALLNVPKEALSSLVDGMAESTATSVSGAYSEYESGGWASEEPYDEDETVGPTFLNVSVRTQPVSVLLTSPVNHPLVEVSLTDVSGVMKRRADTLTGEMVAGLRARYFDMASLKFNNLMQPVTASMSLSQRRTQAKRDHEGAQTLDITRVCLNVLGSDGGTVYVHLPEQAVSALSIASRVLSAGLADLATEPDMGDGVRGEGDIHMGPDVSLDPAVVETTRALAALFKPSVLTEEQIGLAFTGVYKDELLLLVGGANREIGAFRELFTAARTNKYGNHRCVHKRDRKGIALRVCAYAALSALETGDSALLLLALRSSKSVMPTLLGEHGVSAGLKKVAHRLTTTLDGAEQTLLSASKKGSGGLGLAEFRCINRTGLPFVMIGRTDRLSPTLYLSQTDGVLSTKSLHGLSDSLFHSARRVVGVAAQTVDEDYHVALVAHKGIEQFDVYASTTDTDSDAGADGQSERERERVGVRRRVVDILFGCLFEPLLAVPISAPGVFKYAVVPRPASGIDAPSVPVFVRVRQVGRQTFIAVSSKYVIRNRCLTEVRLSLESKRSGQDGLRADEWNMVVPPGGMLHLPLIHSGEGSGGQVRVRVSLTSGSSTPSTPQIKRALPQLFANAEVASNSTVKVLDTFYSGHSYNMSSSALPDHPYSNSDYAIPLDSNVVGTVHCGNSTPSMYKNLVGQLGRHKSTVKDDLYIYHVHSEEEAGVGSTFLDSSDVGMGGDTTVEDIASGVSPESPVSSVPGSVSAETDFFRQIDLQPAMRVANDTPCTIHISLCVSEDMSIGRAKRSPEDMLSVKVPPSSNQDLPFVNTSQHLVCLLRLSLDMPTPTGIERFSQDYVSFTSSPIVLLDPQGRGRDVMPEVCLRSTGKRELRIGLTFDRNEERGGIAFLRVFPPYLVRNALSHHCLSSAILKMWNPLVGVDKRVIRRVGTGEALMFGYASSDAADASDTQGTRLDKAKLYCVEQGEETSLNKADAIQLAGHAADRYPAIYPRGERPHGGEGERHG</sequence>
<proteinExistence type="inferred from homology"/>
<evidence type="ECO:0000256" key="4">
    <source>
        <dbReference type="SAM" id="SignalP"/>
    </source>
</evidence>
<evidence type="ECO:0000256" key="1">
    <source>
        <dbReference type="ARBA" id="ARBA00006545"/>
    </source>
</evidence>
<name>A0A9K3CNS0_9EUKA</name>
<dbReference type="InterPro" id="IPR026854">
    <property type="entry name" value="VPS13_N"/>
</dbReference>
<keyword evidence="2" id="KW-0813">Transport</keyword>
<dbReference type="InterPro" id="IPR026847">
    <property type="entry name" value="VPS13"/>
</dbReference>
<dbReference type="Proteomes" id="UP000265618">
    <property type="component" value="Unassembled WGS sequence"/>
</dbReference>
<evidence type="ECO:0000256" key="2">
    <source>
        <dbReference type="ARBA" id="ARBA00022448"/>
    </source>
</evidence>
<feature type="signal peptide" evidence="4">
    <location>
        <begin position="1"/>
        <end position="19"/>
    </location>
</feature>
<protein>
    <submittedName>
        <fullName evidence="6">Vacuolar protein sorting-associated protein 13</fullName>
    </submittedName>
</protein>
<feature type="domain" description="Chorein N-terminal" evidence="5">
    <location>
        <begin position="30"/>
        <end position="338"/>
    </location>
</feature>
<feature type="chain" id="PRO_5039948412" evidence="4">
    <location>
        <begin position="20"/>
        <end position="2870"/>
    </location>
</feature>
<dbReference type="EMBL" id="BDIP01000066">
    <property type="protein sequence ID" value="GIQ79851.1"/>
    <property type="molecule type" value="Genomic_DNA"/>
</dbReference>
<comment type="caution">
    <text evidence="6">The sequence shown here is derived from an EMBL/GenBank/DDBJ whole genome shotgun (WGS) entry which is preliminary data.</text>
</comment>
<feature type="region of interest" description="Disordered" evidence="3">
    <location>
        <begin position="876"/>
        <end position="904"/>
    </location>
</feature>
<feature type="compositionally biased region" description="Low complexity" evidence="3">
    <location>
        <begin position="876"/>
        <end position="892"/>
    </location>
</feature>
<accession>A0A9K3CNS0</accession>
<evidence type="ECO:0000313" key="6">
    <source>
        <dbReference type="EMBL" id="GIQ79851.1"/>
    </source>
</evidence>
<dbReference type="PANTHER" id="PTHR16166:SF93">
    <property type="entry name" value="INTERMEMBRANE LIPID TRANSFER PROTEIN VPS13"/>
    <property type="match status" value="1"/>
</dbReference>
<reference evidence="6 7" key="1">
    <citation type="journal article" date="2018" name="PLoS ONE">
        <title>The draft genome of Kipferlia bialata reveals reductive genome evolution in fornicate parasites.</title>
        <authorList>
            <person name="Tanifuji G."/>
            <person name="Takabayashi S."/>
            <person name="Kume K."/>
            <person name="Takagi M."/>
            <person name="Nakayama T."/>
            <person name="Kamikawa R."/>
            <person name="Inagaki Y."/>
            <person name="Hashimoto T."/>
        </authorList>
    </citation>
    <scope>NUCLEOTIDE SEQUENCE [LARGE SCALE GENOMIC DNA]</scope>
    <source>
        <strain evidence="6">NY0173</strain>
    </source>
</reference>
<evidence type="ECO:0000259" key="5">
    <source>
        <dbReference type="Pfam" id="PF12624"/>
    </source>
</evidence>
<keyword evidence="7" id="KW-1185">Reference proteome</keyword>
<feature type="region of interest" description="Disordered" evidence="3">
    <location>
        <begin position="204"/>
        <end position="239"/>
    </location>
</feature>
<dbReference type="GO" id="GO:0045053">
    <property type="term" value="P:protein retention in Golgi apparatus"/>
    <property type="evidence" value="ECO:0007669"/>
    <property type="project" value="TreeGrafter"/>
</dbReference>